<evidence type="ECO:0000313" key="2">
    <source>
        <dbReference type="Proteomes" id="UP001374535"/>
    </source>
</evidence>
<organism evidence="1 2">
    <name type="scientific">Vigna mungo</name>
    <name type="common">Black gram</name>
    <name type="synonym">Phaseolus mungo</name>
    <dbReference type="NCBI Taxonomy" id="3915"/>
    <lineage>
        <taxon>Eukaryota</taxon>
        <taxon>Viridiplantae</taxon>
        <taxon>Streptophyta</taxon>
        <taxon>Embryophyta</taxon>
        <taxon>Tracheophyta</taxon>
        <taxon>Spermatophyta</taxon>
        <taxon>Magnoliopsida</taxon>
        <taxon>eudicotyledons</taxon>
        <taxon>Gunneridae</taxon>
        <taxon>Pentapetalae</taxon>
        <taxon>rosids</taxon>
        <taxon>fabids</taxon>
        <taxon>Fabales</taxon>
        <taxon>Fabaceae</taxon>
        <taxon>Papilionoideae</taxon>
        <taxon>50 kb inversion clade</taxon>
        <taxon>NPAAA clade</taxon>
        <taxon>indigoferoid/millettioid clade</taxon>
        <taxon>Phaseoleae</taxon>
        <taxon>Vigna</taxon>
    </lineage>
</organism>
<proteinExistence type="predicted"/>
<evidence type="ECO:0000313" key="1">
    <source>
        <dbReference type="EMBL" id="WVZ00616.1"/>
    </source>
</evidence>
<dbReference type="PANTHER" id="PTHR46929">
    <property type="entry name" value="EXPRESSED PROTEIN"/>
    <property type="match status" value="1"/>
</dbReference>
<dbReference type="AlphaFoldDB" id="A0AAQ3RQP7"/>
<sequence>MKQSGEKLHRNCKYNPIQQVLNNQKVVNRLKTIKSRKMIECGNPELWKKYIAVDFVTFFSIREWAHPNAKGFHGKQIEIYHELKIVSGNYQVPSQDMSETDGTESYTASPEFGHMPDGCQEPPMIQPVRQLPKQPRASDALQDALMTAVMEIDGLEEGKKMYAFEYLNADPFKAKAFLTYNARMRKTYLFRQF</sequence>
<name>A0AAQ3RQP7_VIGMU</name>
<gene>
    <name evidence="1" type="ORF">V8G54_026685</name>
</gene>
<keyword evidence="2" id="KW-1185">Reference proteome</keyword>
<reference evidence="1 2" key="1">
    <citation type="journal article" date="2023" name="Life. Sci Alliance">
        <title>Evolutionary insights into 3D genome organization and epigenetic landscape of Vigna mungo.</title>
        <authorList>
            <person name="Junaid A."/>
            <person name="Singh B."/>
            <person name="Bhatia S."/>
        </authorList>
    </citation>
    <scope>NUCLEOTIDE SEQUENCE [LARGE SCALE GENOMIC DNA]</scope>
    <source>
        <strain evidence="1">Urdbean</strain>
    </source>
</reference>
<dbReference type="PANTHER" id="PTHR46929:SF18">
    <property type="entry name" value="MYB_SANT-LIKE DNA-BINDING DOMAIN PROTEIN"/>
    <property type="match status" value="1"/>
</dbReference>
<accession>A0AAQ3RQP7</accession>
<dbReference type="EMBL" id="CP144693">
    <property type="protein sequence ID" value="WVZ00616.1"/>
    <property type="molecule type" value="Genomic_DNA"/>
</dbReference>
<protein>
    <submittedName>
        <fullName evidence="1">Uncharacterized protein</fullName>
    </submittedName>
</protein>
<dbReference type="Proteomes" id="UP001374535">
    <property type="component" value="Chromosome 8"/>
</dbReference>